<protein>
    <submittedName>
        <fullName evidence="1">Uncharacterized protein</fullName>
    </submittedName>
</protein>
<evidence type="ECO:0000313" key="2">
    <source>
        <dbReference type="Proteomes" id="UP000254879"/>
    </source>
</evidence>
<evidence type="ECO:0000313" key="1">
    <source>
        <dbReference type="EMBL" id="STY42953.1"/>
    </source>
</evidence>
<dbReference type="AlphaFoldDB" id="A0A378MBP3"/>
<gene>
    <name evidence="1" type="ORF">NCTC10815_00205</name>
</gene>
<proteinExistence type="predicted"/>
<sequence length="81" mass="8996">MKSKIIWRIAAVIIVIIAIIVAVNMMITKTPLEYSLPWHWVFIGCFVVTLLVNIRGRHLVGLSIGLGGLFLLVTSLVIRAL</sequence>
<dbReference type="RefSeq" id="WP_003756332.1">
    <property type="nucleotide sequence ID" value="NZ_CABKNG010000001.1"/>
</dbReference>
<organism evidence="1 2">
    <name type="scientific">Listeria grayi</name>
    <name type="common">Listeria murrayi</name>
    <dbReference type="NCBI Taxonomy" id="1641"/>
    <lineage>
        <taxon>Bacteria</taxon>
        <taxon>Bacillati</taxon>
        <taxon>Bacillota</taxon>
        <taxon>Bacilli</taxon>
        <taxon>Bacillales</taxon>
        <taxon>Listeriaceae</taxon>
        <taxon>Listeria</taxon>
    </lineage>
</organism>
<name>A0A378MBP3_LISGR</name>
<reference evidence="1 2" key="1">
    <citation type="submission" date="2018-06" db="EMBL/GenBank/DDBJ databases">
        <authorList>
            <consortium name="Pathogen Informatics"/>
            <person name="Doyle S."/>
        </authorList>
    </citation>
    <scope>NUCLEOTIDE SEQUENCE [LARGE SCALE GENOMIC DNA]</scope>
    <source>
        <strain evidence="2">NCTC 10815</strain>
    </source>
</reference>
<dbReference type="Proteomes" id="UP000254879">
    <property type="component" value="Unassembled WGS sequence"/>
</dbReference>
<accession>A0A378MBP3</accession>
<dbReference type="EMBL" id="UGPG01000001">
    <property type="protein sequence ID" value="STY42953.1"/>
    <property type="molecule type" value="Genomic_DNA"/>
</dbReference>
<dbReference type="OrthoDB" id="2365346at2"/>